<proteinExistence type="predicted"/>
<organism evidence="3 4">
    <name type="scientific">Streptomyces gilvifuscus</name>
    <dbReference type="NCBI Taxonomy" id="1550617"/>
    <lineage>
        <taxon>Bacteria</taxon>
        <taxon>Bacillati</taxon>
        <taxon>Actinomycetota</taxon>
        <taxon>Actinomycetes</taxon>
        <taxon>Kitasatosporales</taxon>
        <taxon>Streptomycetaceae</taxon>
        <taxon>Streptomyces</taxon>
    </lineage>
</organism>
<feature type="compositionally biased region" description="Polar residues" evidence="2">
    <location>
        <begin position="46"/>
        <end position="57"/>
    </location>
</feature>
<keyword evidence="1" id="KW-0378">Hydrolase</keyword>
<name>A0ABT5FZQ2_9ACTN</name>
<feature type="region of interest" description="Disordered" evidence="2">
    <location>
        <begin position="42"/>
        <end position="91"/>
    </location>
</feature>
<dbReference type="EMBL" id="JAQOSK010000011">
    <property type="protein sequence ID" value="MDC2958004.1"/>
    <property type="molecule type" value="Genomic_DNA"/>
</dbReference>
<evidence type="ECO:0000256" key="2">
    <source>
        <dbReference type="SAM" id="MobiDB-lite"/>
    </source>
</evidence>
<keyword evidence="4" id="KW-1185">Reference proteome</keyword>
<evidence type="ECO:0000313" key="3">
    <source>
        <dbReference type="EMBL" id="MDC2958004.1"/>
    </source>
</evidence>
<reference evidence="3 4" key="1">
    <citation type="journal article" date="2015" name="Int. J. Syst. Evol. Microbiol.">
        <title>Streptomyces gilvifuscus sp. nov., an actinomycete that produces antibacterial compounds isolated from soil.</title>
        <authorList>
            <person name="Nguyen T.M."/>
            <person name="Kim J."/>
        </authorList>
    </citation>
    <scope>NUCLEOTIDE SEQUENCE [LARGE SCALE GENOMIC DNA]</scope>
    <source>
        <strain evidence="3 4">T113</strain>
    </source>
</reference>
<dbReference type="InterPro" id="IPR042001">
    <property type="entry name" value="Sortase_F"/>
</dbReference>
<dbReference type="Pfam" id="PF04203">
    <property type="entry name" value="Sortase"/>
    <property type="match status" value="1"/>
</dbReference>
<accession>A0ABT5FZQ2</accession>
<dbReference type="CDD" id="cd05829">
    <property type="entry name" value="Sortase_F"/>
    <property type="match status" value="1"/>
</dbReference>
<dbReference type="RefSeq" id="WP_272176939.1">
    <property type="nucleotide sequence ID" value="NZ_JAQOSK010000011.1"/>
</dbReference>
<dbReference type="InterPro" id="IPR005754">
    <property type="entry name" value="Sortase"/>
</dbReference>
<protein>
    <submittedName>
        <fullName evidence="3">Class F sortase</fullName>
    </submittedName>
</protein>
<comment type="caution">
    <text evidence="3">The sequence shown here is derived from an EMBL/GenBank/DDBJ whole genome shotgun (WGS) entry which is preliminary data.</text>
</comment>
<dbReference type="Gene3D" id="2.40.260.10">
    <property type="entry name" value="Sortase"/>
    <property type="match status" value="1"/>
</dbReference>
<evidence type="ECO:0000313" key="4">
    <source>
        <dbReference type="Proteomes" id="UP001221328"/>
    </source>
</evidence>
<dbReference type="Proteomes" id="UP001221328">
    <property type="component" value="Unassembled WGS sequence"/>
</dbReference>
<feature type="compositionally biased region" description="Polar residues" evidence="2">
    <location>
        <begin position="79"/>
        <end position="88"/>
    </location>
</feature>
<dbReference type="SUPFAM" id="SSF63817">
    <property type="entry name" value="Sortase"/>
    <property type="match status" value="1"/>
</dbReference>
<sequence length="230" mass="23747">MSKPSSRLLLVMGLSTALVGLIVSAVLLVDARLGGPAAGARDFGTASGTGPASSPRTPQVPPEDSSATRARGDEAPRRTGTSEPSSLTLPRLDVRATVKAVGVAADGQIEIPDNPKQVGWYRYSPAPGSPEGSTVIVGHVDSKGRGLGVLLALNNVRAGDRVLVRQKDGGEVKYRVSSRRTIGKRDLAASGAFRREGPAVLTLITCAGPYLADKGGYQNNLVVTAVEAPT</sequence>
<gene>
    <name evidence="3" type="ORF">PO587_26470</name>
</gene>
<evidence type="ECO:0000256" key="1">
    <source>
        <dbReference type="ARBA" id="ARBA00022801"/>
    </source>
</evidence>
<dbReference type="InterPro" id="IPR023365">
    <property type="entry name" value="Sortase_dom-sf"/>
</dbReference>